<dbReference type="Gene3D" id="3.40.190.10">
    <property type="entry name" value="Periplasmic binding protein-like II"/>
    <property type="match status" value="2"/>
</dbReference>
<evidence type="ECO:0000256" key="7">
    <source>
        <dbReference type="SAM" id="Phobius"/>
    </source>
</evidence>
<evidence type="ECO:0000256" key="5">
    <source>
        <dbReference type="ARBA" id="ARBA00023288"/>
    </source>
</evidence>
<evidence type="ECO:0000256" key="3">
    <source>
        <dbReference type="ARBA" id="ARBA00023136"/>
    </source>
</evidence>
<dbReference type="InterPro" id="IPR004872">
    <property type="entry name" value="Lipoprotein_NlpA"/>
</dbReference>
<sequence length="283" mass="31607">MRKRRQRNIIIGTIVSLLIIVAGYFSFFWTPKSNGQTKVSVGIVGASKGDIAIWKSVAQTVKQKYGIILTTKSFDGYDQPDKALKSGDVDLNAFQHYAFLNAWNKANHGGITAIGKTYISPIRLYSKKYHSLNALPEGATIVVPSDPTNESRALFVLKNAGLIKLKKGKVLVSVADITANPNHFKIKEVASEQTSRVIDDVDADVVNNDFAGPAHLGDKQTIFVEPLNKDSEQWINIICARTKDKNKKIYQEIVKAYQTKKTKQIYKKYYGNKQIAAWDVKIK</sequence>
<keyword evidence="2" id="KW-0732">Signal</keyword>
<dbReference type="GO" id="GO:0016020">
    <property type="term" value="C:membrane"/>
    <property type="evidence" value="ECO:0007669"/>
    <property type="project" value="UniProtKB-SubCell"/>
</dbReference>
<dbReference type="Pfam" id="PF03180">
    <property type="entry name" value="Lipoprotein_9"/>
    <property type="match status" value="1"/>
</dbReference>
<dbReference type="SUPFAM" id="SSF53850">
    <property type="entry name" value="Periplasmic binding protein-like II"/>
    <property type="match status" value="1"/>
</dbReference>
<dbReference type="EMBL" id="LJGP01000016">
    <property type="protein sequence ID" value="KWU04068.1"/>
    <property type="molecule type" value="Genomic_DNA"/>
</dbReference>
<keyword evidence="5 6" id="KW-0449">Lipoprotein</keyword>
<evidence type="ECO:0000313" key="9">
    <source>
        <dbReference type="Proteomes" id="UP000067598"/>
    </source>
</evidence>
<dbReference type="PANTHER" id="PTHR30429">
    <property type="entry name" value="D-METHIONINE-BINDING LIPOPROTEIN METQ"/>
    <property type="match status" value="1"/>
</dbReference>
<reference evidence="8 9" key="1">
    <citation type="journal article" date="2016" name="Microbiology (Mosc.)">
        <title>Comparison of Lactobacillus crispatus isolates from Lactobacillus-dominated vaginal microbiomes with isolates from microbiomes containing bacterial vaginosis-associated bacteria.</title>
        <authorList>
            <person name="Abdelmaksoud A.A."/>
            <person name="Koparde V.N."/>
            <person name="Sheth N.U."/>
            <person name="Serrano M.G."/>
            <person name="Glascock A.L."/>
            <person name="Fettweis J.M."/>
            <person name="Strauss Iii J.F."/>
            <person name="Buck G.A."/>
            <person name="Jefferson K.K."/>
        </authorList>
    </citation>
    <scope>NUCLEOTIDE SEQUENCE [LARGE SCALE GENOMIC DNA]</scope>
    <source>
        <strain evidence="8 9">VMC3</strain>
    </source>
</reference>
<keyword evidence="7" id="KW-0812">Transmembrane</keyword>
<dbReference type="PANTHER" id="PTHR30429:SF0">
    <property type="entry name" value="METHIONINE-BINDING LIPOPROTEIN METQ"/>
    <property type="match status" value="1"/>
</dbReference>
<comment type="subcellular location">
    <subcellularLocation>
        <location evidence="1">Membrane</location>
        <topology evidence="1">Lipid-anchor</topology>
    </subcellularLocation>
</comment>
<keyword evidence="4" id="KW-0564">Palmitate</keyword>
<gene>
    <name evidence="8" type="ORF">AEL95_05170</name>
</gene>
<accession>A0A120DIH9</accession>
<evidence type="ECO:0000256" key="6">
    <source>
        <dbReference type="PIRNR" id="PIRNR002854"/>
    </source>
</evidence>
<comment type="caution">
    <text evidence="8">The sequence shown here is derived from an EMBL/GenBank/DDBJ whole genome shotgun (WGS) entry which is preliminary data.</text>
</comment>
<organism evidence="8 9">
    <name type="scientific">Lactobacillus crispatus</name>
    <dbReference type="NCBI Taxonomy" id="47770"/>
    <lineage>
        <taxon>Bacteria</taxon>
        <taxon>Bacillati</taxon>
        <taxon>Bacillota</taxon>
        <taxon>Bacilli</taxon>
        <taxon>Lactobacillales</taxon>
        <taxon>Lactobacillaceae</taxon>
        <taxon>Lactobacillus</taxon>
    </lineage>
</organism>
<keyword evidence="7" id="KW-1133">Transmembrane helix</keyword>
<evidence type="ECO:0000256" key="1">
    <source>
        <dbReference type="ARBA" id="ARBA00004635"/>
    </source>
</evidence>
<dbReference type="PATRIC" id="fig|47770.28.peg.426"/>
<dbReference type="PIRSF" id="PIRSF002854">
    <property type="entry name" value="MetQ"/>
    <property type="match status" value="1"/>
</dbReference>
<proteinExistence type="inferred from homology"/>
<dbReference type="AlphaFoldDB" id="A0A120DIH9"/>
<name>A0A120DIH9_9LACO</name>
<evidence type="ECO:0000256" key="2">
    <source>
        <dbReference type="ARBA" id="ARBA00022729"/>
    </source>
</evidence>
<evidence type="ECO:0000313" key="8">
    <source>
        <dbReference type="EMBL" id="KWU04068.1"/>
    </source>
</evidence>
<protein>
    <recommendedName>
        <fullName evidence="6">Lipoprotein</fullName>
    </recommendedName>
</protein>
<evidence type="ECO:0000256" key="4">
    <source>
        <dbReference type="ARBA" id="ARBA00023139"/>
    </source>
</evidence>
<comment type="similarity">
    <text evidence="6">Belongs to the nlpA lipoprotein family.</text>
</comment>
<feature type="transmembrane region" description="Helical" evidence="7">
    <location>
        <begin position="9"/>
        <end position="29"/>
    </location>
</feature>
<dbReference type="RefSeq" id="WP_060462034.1">
    <property type="nucleotide sequence ID" value="NZ_AP025162.1"/>
</dbReference>
<dbReference type="Proteomes" id="UP000067598">
    <property type="component" value="Unassembled WGS sequence"/>
</dbReference>
<keyword evidence="3 7" id="KW-0472">Membrane</keyword>